<reference evidence="1" key="1">
    <citation type="submission" date="2022-06" db="EMBL/GenBank/DDBJ databases">
        <title>Phylogenomic reconstructions and comparative analyses of Kickxellomycotina fungi.</title>
        <authorList>
            <person name="Reynolds N.K."/>
            <person name="Stajich J.E."/>
            <person name="Barry K."/>
            <person name="Grigoriev I.V."/>
            <person name="Crous P."/>
            <person name="Smith M.E."/>
        </authorList>
    </citation>
    <scope>NUCLEOTIDE SEQUENCE</scope>
    <source>
        <strain evidence="1">RSA 2271</strain>
    </source>
</reference>
<accession>A0ACC1HMV1</accession>
<dbReference type="EC" id="6.1.1.4" evidence="1"/>
<keyword evidence="1" id="KW-0436">Ligase</keyword>
<name>A0ACC1HMV1_9FUNG</name>
<organism evidence="1 2">
    <name type="scientific">Spiromyces aspiralis</name>
    <dbReference type="NCBI Taxonomy" id="68401"/>
    <lineage>
        <taxon>Eukaryota</taxon>
        <taxon>Fungi</taxon>
        <taxon>Fungi incertae sedis</taxon>
        <taxon>Zoopagomycota</taxon>
        <taxon>Kickxellomycotina</taxon>
        <taxon>Kickxellomycetes</taxon>
        <taxon>Kickxellales</taxon>
        <taxon>Kickxellaceae</taxon>
        <taxon>Spiromyces</taxon>
    </lineage>
</organism>
<comment type="caution">
    <text evidence="1">The sequence shown here is derived from an EMBL/GenBank/DDBJ whole genome shotgun (WGS) entry which is preliminary data.</text>
</comment>
<proteinExistence type="predicted"/>
<feature type="non-terminal residue" evidence="1">
    <location>
        <position position="256"/>
    </location>
</feature>
<dbReference type="EMBL" id="JAMZIH010001817">
    <property type="protein sequence ID" value="KAJ1677878.1"/>
    <property type="molecule type" value="Genomic_DNA"/>
</dbReference>
<protein>
    <submittedName>
        <fullName evidence="1">Cytosolic leucyl tRNA synthetase</fullName>
        <ecNumber evidence="1">6.1.1.4</ecNumber>
    </submittedName>
</protein>
<sequence length="256" mass="28604">MAFQGLSAEPEKVASLGTIVGKFIVGSMVKAPLSVYENGVYVLPMDNVLANKGTGVVTSVPSDSPDDYATLTDLQKKPDYYGIDPAWVEGFVPVPLISTPAYGDLIAKTLCEKFKVKSQKDRVQLAQAKEEAYKEGFYHGTMIIGKYKGKSVEEAKPLIRNDLIESDEAVAYSEPEGLVMSRSGDECVVSLCDQWYMTYGEPEWRQQVLDHLAKMNTYNEETRHQFERTLGWLNQWACARTYGLGSKVPFDEKFLI</sequence>
<evidence type="ECO:0000313" key="2">
    <source>
        <dbReference type="Proteomes" id="UP001145114"/>
    </source>
</evidence>
<keyword evidence="1" id="KW-0030">Aminoacyl-tRNA synthetase</keyword>
<keyword evidence="2" id="KW-1185">Reference proteome</keyword>
<dbReference type="Proteomes" id="UP001145114">
    <property type="component" value="Unassembled WGS sequence"/>
</dbReference>
<evidence type="ECO:0000313" key="1">
    <source>
        <dbReference type="EMBL" id="KAJ1677878.1"/>
    </source>
</evidence>
<gene>
    <name evidence="1" type="primary">CDC60_3</name>
    <name evidence="1" type="ORF">EV182_005249</name>
</gene>